<evidence type="ECO:0000256" key="3">
    <source>
        <dbReference type="ARBA" id="ARBA00022723"/>
    </source>
</evidence>
<reference evidence="9" key="1">
    <citation type="submission" date="2016-03" db="EMBL/GenBank/DDBJ databases">
        <authorList>
            <person name="Oger P.M."/>
        </authorList>
    </citation>
    <scope>NUCLEOTIDE SEQUENCE [LARGE SCALE GENOMIC DNA]</scope>
    <source>
        <strain evidence="9">OG-1</strain>
    </source>
</reference>
<comment type="similarity">
    <text evidence="6">Belongs to the PINc/VapC protein family.</text>
</comment>
<keyword evidence="9" id="KW-1185">Reference proteome</keyword>
<comment type="function">
    <text evidence="6">Toxic component of a toxin-antitoxin (TA) system. An RNase.</text>
</comment>
<dbReference type="PANTHER" id="PTHR35901">
    <property type="entry name" value="RIBONUCLEASE VAPC3"/>
    <property type="match status" value="1"/>
</dbReference>
<comment type="cofactor">
    <cofactor evidence="6">
        <name>Mg(2+)</name>
        <dbReference type="ChEBI" id="CHEBI:18420"/>
    </cofactor>
</comment>
<dbReference type="Gene3D" id="3.40.50.1010">
    <property type="entry name" value="5'-nuclease"/>
    <property type="match status" value="1"/>
</dbReference>
<proteinExistence type="inferred from homology"/>
<protein>
    <recommendedName>
        <fullName evidence="6">Ribonuclease VapC</fullName>
        <shortName evidence="6">RNase VapC</shortName>
        <ecNumber evidence="6">3.1.-.-</ecNumber>
    </recommendedName>
    <alternativeName>
        <fullName evidence="6">Putative toxin VapC</fullName>
    </alternativeName>
</protein>
<evidence type="ECO:0000256" key="1">
    <source>
        <dbReference type="ARBA" id="ARBA00022649"/>
    </source>
</evidence>
<sequence>MLVVDTSALVDAVIPVKGKEHRNELARQAISSAESAGIPLAMPRLGVVETISLVKRLTGKDEAVALIEEYLSSRVLQVSEDWIFEDAKDVARKIHPRAADAYFISTAKKFDAILISSDRDMVSRARKMGVKAFYILDEAELEDFLKEVSGGAV</sequence>
<dbReference type="RefSeq" id="WP_062387958.1">
    <property type="nucleotide sequence ID" value="NZ_CP014750.1"/>
</dbReference>
<dbReference type="STRING" id="53952.A0127_03365"/>
<dbReference type="OrthoDB" id="99382at2157"/>
<dbReference type="AlphaFoldDB" id="A0A142CU23"/>
<dbReference type="GO" id="GO:0090729">
    <property type="term" value="F:toxin activity"/>
    <property type="evidence" value="ECO:0007669"/>
    <property type="project" value="UniProtKB-KW"/>
</dbReference>
<dbReference type="InterPro" id="IPR029060">
    <property type="entry name" value="PIN-like_dom_sf"/>
</dbReference>
<keyword evidence="1 6" id="KW-1277">Toxin-antitoxin system</keyword>
<evidence type="ECO:0000256" key="5">
    <source>
        <dbReference type="ARBA" id="ARBA00022842"/>
    </source>
</evidence>
<feature type="domain" description="PIN" evidence="7">
    <location>
        <begin position="3"/>
        <end position="125"/>
    </location>
</feature>
<dbReference type="KEGG" id="tpep:A0127_03365"/>
<dbReference type="HAMAP" id="MF_00265">
    <property type="entry name" value="VapC_Nob1"/>
    <property type="match status" value="1"/>
</dbReference>
<keyword evidence="4 6" id="KW-0378">Hydrolase</keyword>
<dbReference type="SUPFAM" id="SSF88723">
    <property type="entry name" value="PIN domain-like"/>
    <property type="match status" value="1"/>
</dbReference>
<dbReference type="CDD" id="cd09873">
    <property type="entry name" value="PIN_Pae0151-like"/>
    <property type="match status" value="1"/>
</dbReference>
<dbReference type="EC" id="3.1.-.-" evidence="6"/>
<dbReference type="GO" id="GO:0000287">
    <property type="term" value="F:magnesium ion binding"/>
    <property type="evidence" value="ECO:0007669"/>
    <property type="project" value="UniProtKB-UniRule"/>
</dbReference>
<name>A0A142CU23_9EURY</name>
<organism evidence="8 9">
    <name type="scientific">Thermococcus peptonophilus</name>
    <dbReference type="NCBI Taxonomy" id="53952"/>
    <lineage>
        <taxon>Archaea</taxon>
        <taxon>Methanobacteriati</taxon>
        <taxon>Methanobacteriota</taxon>
        <taxon>Thermococci</taxon>
        <taxon>Thermococcales</taxon>
        <taxon>Thermococcaceae</taxon>
        <taxon>Thermococcus</taxon>
    </lineage>
</organism>
<dbReference type="GO" id="GO:0004540">
    <property type="term" value="F:RNA nuclease activity"/>
    <property type="evidence" value="ECO:0007669"/>
    <property type="project" value="InterPro"/>
</dbReference>
<dbReference type="Proteomes" id="UP000073604">
    <property type="component" value="Chromosome"/>
</dbReference>
<dbReference type="Pfam" id="PF01850">
    <property type="entry name" value="PIN"/>
    <property type="match status" value="1"/>
</dbReference>
<feature type="binding site" evidence="6">
    <location>
        <position position="5"/>
    </location>
    <ligand>
        <name>Mg(2+)</name>
        <dbReference type="ChEBI" id="CHEBI:18420"/>
    </ligand>
</feature>
<dbReference type="InterPro" id="IPR002716">
    <property type="entry name" value="PIN_dom"/>
</dbReference>
<evidence type="ECO:0000256" key="4">
    <source>
        <dbReference type="ARBA" id="ARBA00022801"/>
    </source>
</evidence>
<dbReference type="EMBL" id="CP014750">
    <property type="protein sequence ID" value="AMQ18275.1"/>
    <property type="molecule type" value="Genomic_DNA"/>
</dbReference>
<evidence type="ECO:0000256" key="6">
    <source>
        <dbReference type="HAMAP-Rule" id="MF_00265"/>
    </source>
</evidence>
<dbReference type="GO" id="GO:0016787">
    <property type="term" value="F:hydrolase activity"/>
    <property type="evidence" value="ECO:0007669"/>
    <property type="project" value="UniProtKB-KW"/>
</dbReference>
<keyword evidence="3 6" id="KW-0479">Metal-binding</keyword>
<feature type="binding site" evidence="6">
    <location>
        <position position="100"/>
    </location>
    <ligand>
        <name>Mg(2+)</name>
        <dbReference type="ChEBI" id="CHEBI:18420"/>
    </ligand>
</feature>
<keyword evidence="6" id="KW-0800">Toxin</keyword>
<keyword evidence="2 6" id="KW-0540">Nuclease</keyword>
<evidence type="ECO:0000313" key="9">
    <source>
        <dbReference type="Proteomes" id="UP000073604"/>
    </source>
</evidence>
<keyword evidence="5 6" id="KW-0460">Magnesium</keyword>
<accession>A0A142CU23</accession>
<dbReference type="PANTHER" id="PTHR35901:SF1">
    <property type="entry name" value="EXONUCLEASE VAPC9"/>
    <property type="match status" value="1"/>
</dbReference>
<evidence type="ECO:0000313" key="8">
    <source>
        <dbReference type="EMBL" id="AMQ18275.1"/>
    </source>
</evidence>
<dbReference type="InterPro" id="IPR044153">
    <property type="entry name" value="PIN_Pae0151-like"/>
</dbReference>
<gene>
    <name evidence="6" type="primary">vapC</name>
    <name evidence="8" type="ORF">A0127_03365</name>
</gene>
<dbReference type="InterPro" id="IPR022907">
    <property type="entry name" value="VapC_family"/>
</dbReference>
<evidence type="ECO:0000256" key="2">
    <source>
        <dbReference type="ARBA" id="ARBA00022722"/>
    </source>
</evidence>
<evidence type="ECO:0000259" key="7">
    <source>
        <dbReference type="Pfam" id="PF01850"/>
    </source>
</evidence>
<dbReference type="GeneID" id="27139553"/>
<dbReference type="InterPro" id="IPR051619">
    <property type="entry name" value="TypeII_TA_RNase_PINc/VapC"/>
</dbReference>